<feature type="region of interest" description="Disordered" evidence="1">
    <location>
        <begin position="120"/>
        <end position="139"/>
    </location>
</feature>
<evidence type="ECO:0000256" key="2">
    <source>
        <dbReference type="SAM" id="Phobius"/>
    </source>
</evidence>
<dbReference type="EMBL" id="PDYF01000008">
    <property type="protein sequence ID" value="PHU35862.1"/>
    <property type="molecule type" value="Genomic_DNA"/>
</dbReference>
<accession>A0A2G3DXT5</accession>
<feature type="compositionally biased region" description="Low complexity" evidence="1">
    <location>
        <begin position="129"/>
        <end position="139"/>
    </location>
</feature>
<keyword evidence="2" id="KW-0472">Membrane</keyword>
<protein>
    <submittedName>
        <fullName evidence="3">Uncharacterized protein</fullName>
    </submittedName>
</protein>
<evidence type="ECO:0000256" key="1">
    <source>
        <dbReference type="SAM" id="MobiDB-lite"/>
    </source>
</evidence>
<feature type="transmembrane region" description="Helical" evidence="2">
    <location>
        <begin position="144"/>
        <end position="170"/>
    </location>
</feature>
<dbReference type="RefSeq" id="WP_099391577.1">
    <property type="nucleotide sequence ID" value="NZ_PDYF01000008.1"/>
</dbReference>
<keyword evidence="2" id="KW-1133">Transmembrane helix</keyword>
<feature type="region of interest" description="Disordered" evidence="1">
    <location>
        <begin position="233"/>
        <end position="275"/>
    </location>
</feature>
<comment type="caution">
    <text evidence="3">The sequence shown here is derived from an EMBL/GenBank/DDBJ whole genome shotgun (WGS) entry which is preliminary data.</text>
</comment>
<proteinExistence type="predicted"/>
<name>A0A2G3DXT5_9FIRM</name>
<evidence type="ECO:0000313" key="4">
    <source>
        <dbReference type="Proteomes" id="UP000225889"/>
    </source>
</evidence>
<reference evidence="3 4" key="1">
    <citation type="submission" date="2017-10" db="EMBL/GenBank/DDBJ databases">
        <title>Resolving the taxonomy of Roseburia spp., Eubacterium rectale and Agathobacter spp. through phylogenomic analysis.</title>
        <authorList>
            <person name="Sheridan P.O."/>
            <person name="Walker A.W."/>
            <person name="Duncan S.H."/>
            <person name="Scott K.P."/>
            <person name="Toole P.W.O."/>
            <person name="Luis P."/>
            <person name="Flint H.J."/>
        </authorList>
    </citation>
    <scope>NUCLEOTIDE SEQUENCE [LARGE SCALE GENOMIC DNA]</scope>
    <source>
        <strain evidence="3 4">JK626</strain>
    </source>
</reference>
<keyword evidence="2" id="KW-0812">Transmembrane</keyword>
<evidence type="ECO:0000313" key="3">
    <source>
        <dbReference type="EMBL" id="PHU35862.1"/>
    </source>
</evidence>
<organism evidence="3 4">
    <name type="scientific">Pseudobutyrivibrio ruminis</name>
    <dbReference type="NCBI Taxonomy" id="46206"/>
    <lineage>
        <taxon>Bacteria</taxon>
        <taxon>Bacillati</taxon>
        <taxon>Bacillota</taxon>
        <taxon>Clostridia</taxon>
        <taxon>Lachnospirales</taxon>
        <taxon>Lachnospiraceae</taxon>
        <taxon>Pseudobutyrivibrio</taxon>
    </lineage>
</organism>
<dbReference type="AlphaFoldDB" id="A0A2G3DXT5"/>
<feature type="compositionally biased region" description="Acidic residues" evidence="1">
    <location>
        <begin position="243"/>
        <end position="275"/>
    </location>
</feature>
<gene>
    <name evidence="3" type="ORF">CSX01_04440</name>
</gene>
<sequence length="275" mass="31531">MKIKCDYCGQMIDEGLDRCPNCGASISAVNRMASGEPKTIEELKQWYVAHNLPPEETTRFFIGKDIKEPKAFGIYKNSKGDFVVYKNKASGERAVRYEGSDEGYAVNELYQRLRAEIADQKEHSRGRSRSSSGNSSNQSVSGNFIRFAAIGIFIVTFAFIGMVSCVVGIFDKSLSEGYYRYKGNDYYYQNNDWYIYDLATDSWDSVWDESELNSTINSDTYRDYRIYDHDGSQFEDSSWYDAGSDDDDSDWDSDSSWDSDWDDWDSGGTDWDSDW</sequence>
<reference evidence="3 4" key="2">
    <citation type="submission" date="2017-10" db="EMBL/GenBank/DDBJ databases">
        <authorList>
            <person name="Banno H."/>
            <person name="Chua N.-H."/>
        </authorList>
    </citation>
    <scope>NUCLEOTIDE SEQUENCE [LARGE SCALE GENOMIC DNA]</scope>
    <source>
        <strain evidence="3 4">JK626</strain>
    </source>
</reference>
<dbReference type="Proteomes" id="UP000225889">
    <property type="component" value="Unassembled WGS sequence"/>
</dbReference>